<evidence type="ECO:0000256" key="1">
    <source>
        <dbReference type="SAM" id="MobiDB-lite"/>
    </source>
</evidence>
<feature type="region of interest" description="Disordered" evidence="1">
    <location>
        <begin position="1461"/>
        <end position="1526"/>
    </location>
</feature>
<feature type="region of interest" description="Disordered" evidence="1">
    <location>
        <begin position="2026"/>
        <end position="2119"/>
    </location>
</feature>
<dbReference type="FunFam" id="3.30.70.1230:FF:000125">
    <property type="entry name" value="Predicted protein"/>
    <property type="match status" value="1"/>
</dbReference>
<feature type="compositionally biased region" description="Low complexity" evidence="1">
    <location>
        <begin position="1257"/>
        <end position="1280"/>
    </location>
</feature>
<dbReference type="FunFam" id="3.40.190.10:FF:000640">
    <property type="entry name" value="Predicted protein"/>
    <property type="match status" value="1"/>
</dbReference>
<feature type="compositionally biased region" description="Low complexity" evidence="1">
    <location>
        <begin position="1053"/>
        <end position="1068"/>
    </location>
</feature>
<feature type="region of interest" description="Disordered" evidence="1">
    <location>
        <begin position="679"/>
        <end position="736"/>
    </location>
</feature>
<accession>A0A835T3T5</accession>
<proteinExistence type="predicted"/>
<dbReference type="Gene3D" id="3.40.190.10">
    <property type="entry name" value="Periplasmic binding protein-like II"/>
    <property type="match status" value="2"/>
</dbReference>
<dbReference type="PANTHER" id="PTHR43081">
    <property type="entry name" value="ADENYLATE CYCLASE, TERMINAL-DIFFERENTIATION SPECIFIC-RELATED"/>
    <property type="match status" value="1"/>
</dbReference>
<feature type="compositionally biased region" description="Low complexity" evidence="1">
    <location>
        <begin position="2026"/>
        <end position="2039"/>
    </location>
</feature>
<feature type="compositionally biased region" description="Low complexity" evidence="1">
    <location>
        <begin position="1136"/>
        <end position="1148"/>
    </location>
</feature>
<feature type="region of interest" description="Disordered" evidence="1">
    <location>
        <begin position="887"/>
        <end position="943"/>
    </location>
</feature>
<sequence length="2802" mass="285322">MQELRAAQAVTGLAAISGMDQLFERLDIHPALLGLVTYSDELGAVPLDGSQLLLYVRSDVLEAAAAAAGSSSSGGAFRVPDSWEQLLQVAAVTHGLQATQLRVVVNATGGVAYEPTRAPVSGFCFPPSPRVLGDLALAVLASLVQTTGPQQGLYLNTDTLQPATATAAMPYVLSYLRRLAAYAPRAVPSSRAPQFSNDFALGRCAMTIGTAAQFRRNSHAAHPAGPSAVIGRVATALLPGSDVVLSADGQGLVGCTASLCPYSETVSALQPPGSSTSGSSSSAHRRLLATDDGSNATGTGASAQLAAAATSATSSVRVNRSPLLVPEGLAGGLDGEADVMAQLYSWTLLSNFGGPSGSWTLLLHPSAEVGPWRTSHMEAAAVDRWTAAGFEGADTQSFLAAARSCLAHPNNAPPLRIRTALQYTRAVQDAVWTLLDTPPAAAWSAVQEAVHQRGVLQALQDNVGLLYSAATAPVPRTVLLAEYRSSLGLAGSPSGAVYEPEQDSGGQSKSLSAAVAGGIAAAVGTTVLVVLALLVYRVWRRRGLGRRVSSNWRVLEAPSASPDTVLLVTDIEGSTSLWEALPEEVMDRALRVHHITVRTVGRKFYAYESATEGDSFILAFACTANAAQFALELQRALLIAAWPQDLLAVPGCAPVYVRKLDWVAKANQLSLRAGDKAAATAAADNRDGGSRGASDDGGGGRPQQAERQHADTAARGSNADAAAADAVAPSGLSDVPQLPQLPTTLSLRPSDLALAFNFAPQHRVVSTGGVRPRPAEASAAAAGPSSTLSFADVLLHAPVPVSTLGLQPLVPTRGGATTEPLRKGQHVHFQSLQHQSSGGGDEVGQQATAATALEPGKKMPSFGTPFRAAAAAAAGLVQGRRSSRWLPFLHSGGAKGSHTQPSTPSGHAEPAEAPLALGPSSAPDKQTPAAAGPTRAPPQNGQAGLGALRLARTSASHVEAQRIHNNPAFSTPAGINSASGAVATAAASSSAAVALANRFSALAAELGPGEFSVHGGKRLTQHNSLQLQPQQPRGPVLGVRGWSLPRPASRNRTGAGAAGAAGITANANDGPDITPQHAPQQLLRAFSSKRRAPSPAPRSSNTNDQGVIRASHARFSSFTGLVSNNKEPAAAERQQPSSAPWWSWRPSSNKGAQQPEGAGAATAVAHVASSSEDGGVVRDAGTPRATAALKASSSVRWPLSPFLRRQRQHPPPAGSGIASASGHRTGSVSGQAGATAGSDQQRTSLRQSASMGDERVTPTTAAGPAGTSTYSGAGEDTAAGGSAAANAVDSAPISPVASRMGSFLQMLPTRIQSLTLKLRSQLHLQPHQQPLGQRAARPGGNSMLSRCSSNESDARASAGGGRTSRTSVSRANAVYPALASAAVHEDAFQQHEAGSDGPATAVDVQSLAGLSLGSHVGGSSGAATIRRGPSYGEPRIVMETLVEEATQQLAALMSNAPLAGSGGAADGAAGGATPAAPSGLLADGGTHSVPWGEVGAGGQPGGHSPNSRDEEWQRAEEAAARSAATRRSTREAAAFGIIIGGGPDRVLSLTPGMGALLEAIPDPEHRQPLLPAEDFLMGVSVSLAYHAQQSDTRLEAAGGSAERVLTTVPSAAAAAPKTTALGVPVPGSLLELLWRVFPSLPPGVSPRQDQQQQVAHGVAPSETQLVFAGLRVRVGLHCGVTDARDIQYNAATARMTFGGEGLRIVKAVCDCASGGQVVMSGEVLLRLRAASTASGGMIIPQQGQTHVLDLGDHQLLEAVAAAGGTTASRQGQPQRGGADEAAPVSRQLLSLVPATLLGRLSLMPPVRSAIHQYTPGFMDAPVGDSVTVVVFRVAQASALLAWNAQAAADALTLMEIYLRASLGPLVADGLEPEERRVSAGGATQQPVACYLAAAPPGSPFGTFVAGFSQPAAAARWALTAAGRMAELPWPAELLELQLCRPLEEVTRAEAEAVTDVRGADGAASGAATPLRFVLGRGSRHLGAGSSAAADGTAGNSGSRCKLPRIGGARSVPTSPLFAAASLPPAAAAAGPSASTPAGSRAGGVGSSCDGGTPAGTAAGSSFRSNRSGPLFGRALQRSSSSRITPSHAIGRQHSSRGISATGAPPAALGSGGGGGGLGGSRVAHSRSAFGGSPYLEPAAAAARAPYSRSDIGGMRGQQLPMPSPRAMSIRAAIYEGGESAVELMPLDTMESTVDCEHVFEAVEEPNELHHRHQGSSLSTMHERVQRPRPLQEVLTAALGRAPCALASMPSSVHAEITPAADDDGAQAAESTGTMGRLSDAVSCPVAAVTQQRSIPGAETSGALDSMYSGMSGFSRLGTMGRRLDDVTRSHEASGMLRSFAMDDGTVREGAEPAPGSETAGGRGQHPQQRPHPWHTRPRTEHDLPRRASLQQLQPMAPHPRDRPPGSGRGGAHDSKSTVRRLHARMLRTLTTSFSDVGLRRKLAASKSEIAAGAGGSDVGAPFASAVAGESAGGSSSRASGKRLFSPLVSHVAGLASPVYSSSNGGRVGHELTSALMSTGGVAGLDARPFSPPSQGLGSSGANSGFRALQMLVGNRRASQPGGREPSVSGIGAHGSGLIPALATAPSATADAMAAAAARAAEDAEVVSFRGLRVRLGMAVGPVAVQLCPLTGRVVYSGKTVGAAVNVAAAARLGTLYVTQDAAEALSQCGARLVKLPEPEERPRQSKPLLLLPASLTGSPAVSQKPSGTRRRASALSFLLGPRSSVPAVVPLKLAGGASATAAAASQQSTSGAGQQLLRQRTHNTAELERVFLSAAEADAQQQQQQQQRGLGDVPRIAGNVGT</sequence>
<dbReference type="GO" id="GO:0035556">
    <property type="term" value="P:intracellular signal transduction"/>
    <property type="evidence" value="ECO:0007669"/>
    <property type="project" value="InterPro"/>
</dbReference>
<feature type="region of interest" description="Disordered" evidence="1">
    <location>
        <begin position="2335"/>
        <end position="2417"/>
    </location>
</feature>
<protein>
    <recommendedName>
        <fullName evidence="2">Guanylate cyclase domain-containing protein</fullName>
    </recommendedName>
</protein>
<dbReference type="InterPro" id="IPR029787">
    <property type="entry name" value="Nucleotide_cyclase"/>
</dbReference>
<gene>
    <name evidence="3" type="ORF">HXX76_006366</name>
</gene>
<feature type="compositionally biased region" description="Low complexity" evidence="1">
    <location>
        <begin position="911"/>
        <end position="938"/>
    </location>
</feature>
<dbReference type="Gene3D" id="3.30.70.1230">
    <property type="entry name" value="Nucleotide cyclase"/>
    <property type="match status" value="4"/>
</dbReference>
<feature type="region of interest" description="Disordered" evidence="1">
    <location>
        <begin position="2776"/>
        <end position="2802"/>
    </location>
</feature>
<dbReference type="InterPro" id="IPR001054">
    <property type="entry name" value="A/G_cyclase"/>
</dbReference>
<organism evidence="3 4">
    <name type="scientific">Chlamydomonas incerta</name>
    <dbReference type="NCBI Taxonomy" id="51695"/>
    <lineage>
        <taxon>Eukaryota</taxon>
        <taxon>Viridiplantae</taxon>
        <taxon>Chlorophyta</taxon>
        <taxon>core chlorophytes</taxon>
        <taxon>Chlorophyceae</taxon>
        <taxon>CS clade</taxon>
        <taxon>Chlamydomonadales</taxon>
        <taxon>Chlamydomonadaceae</taxon>
        <taxon>Chlamydomonas</taxon>
    </lineage>
</organism>
<feature type="region of interest" description="Disordered" evidence="1">
    <location>
        <begin position="1983"/>
        <end position="2005"/>
    </location>
</feature>
<feature type="region of interest" description="Disordered" evidence="1">
    <location>
        <begin position="827"/>
        <end position="847"/>
    </location>
</feature>
<feature type="compositionally biased region" description="Basic and acidic residues" evidence="1">
    <location>
        <begin position="1506"/>
        <end position="1519"/>
    </location>
</feature>
<evidence type="ECO:0000259" key="2">
    <source>
        <dbReference type="PROSITE" id="PS50125"/>
    </source>
</evidence>
<feature type="compositionally biased region" description="Low complexity" evidence="1">
    <location>
        <begin position="1983"/>
        <end position="1998"/>
    </location>
</feature>
<dbReference type="PROSITE" id="PS50125">
    <property type="entry name" value="GUANYLATE_CYCLASE_2"/>
    <property type="match status" value="1"/>
</dbReference>
<feature type="compositionally biased region" description="Low complexity" evidence="1">
    <location>
        <begin position="1471"/>
        <end position="1481"/>
    </location>
</feature>
<feature type="compositionally biased region" description="Polar residues" evidence="1">
    <location>
        <begin position="1342"/>
        <end position="1351"/>
    </location>
</feature>
<name>A0A835T3T5_CHLIN</name>
<feature type="compositionally biased region" description="Polar residues" evidence="1">
    <location>
        <begin position="1222"/>
        <end position="1250"/>
    </location>
</feature>
<feature type="domain" description="Guanylate cyclase" evidence="2">
    <location>
        <begin position="565"/>
        <end position="619"/>
    </location>
</feature>
<evidence type="ECO:0000313" key="3">
    <source>
        <dbReference type="EMBL" id="KAG2436846.1"/>
    </source>
</evidence>
<dbReference type="GO" id="GO:0009190">
    <property type="term" value="P:cyclic nucleotide biosynthetic process"/>
    <property type="evidence" value="ECO:0007669"/>
    <property type="project" value="InterPro"/>
</dbReference>
<dbReference type="SUPFAM" id="SSF53850">
    <property type="entry name" value="Periplasmic binding protein-like II"/>
    <property type="match status" value="1"/>
</dbReference>
<feature type="region of interest" description="Disordered" evidence="1">
    <location>
        <begin position="1044"/>
        <end position="1108"/>
    </location>
</feature>
<dbReference type="Proteomes" id="UP000650467">
    <property type="component" value="Unassembled WGS sequence"/>
</dbReference>
<dbReference type="PANTHER" id="PTHR43081:SF1">
    <property type="entry name" value="ADENYLATE CYCLASE, TERMINAL-DIFFERENTIATION SPECIFIC"/>
    <property type="match status" value="1"/>
</dbReference>
<dbReference type="EMBL" id="JAEHOC010000012">
    <property type="protein sequence ID" value="KAG2436846.1"/>
    <property type="molecule type" value="Genomic_DNA"/>
</dbReference>
<keyword evidence="4" id="KW-1185">Reference proteome</keyword>
<feature type="compositionally biased region" description="Gly residues" evidence="1">
    <location>
        <begin position="1461"/>
        <end position="1470"/>
    </location>
</feature>
<evidence type="ECO:0000313" key="4">
    <source>
        <dbReference type="Proteomes" id="UP000650467"/>
    </source>
</evidence>
<feature type="region of interest" description="Disordered" evidence="1">
    <location>
        <begin position="1125"/>
        <end position="1179"/>
    </location>
</feature>
<feature type="region of interest" description="Disordered" evidence="1">
    <location>
        <begin position="1202"/>
        <end position="1280"/>
    </location>
</feature>
<dbReference type="InterPro" id="IPR050697">
    <property type="entry name" value="Adenylyl/Guanylyl_Cyclase_3/4"/>
</dbReference>
<reference evidence="3" key="1">
    <citation type="journal article" date="2020" name="bioRxiv">
        <title>Comparative genomics of Chlamydomonas.</title>
        <authorList>
            <person name="Craig R.J."/>
            <person name="Hasan A.R."/>
            <person name="Ness R.W."/>
            <person name="Keightley P.D."/>
        </authorList>
    </citation>
    <scope>NUCLEOTIDE SEQUENCE</scope>
    <source>
        <strain evidence="3">SAG 7.73</strain>
    </source>
</reference>
<dbReference type="FunFam" id="3.30.70.1230:FF:000111">
    <property type="entry name" value="Predicted protein"/>
    <property type="match status" value="1"/>
</dbReference>
<feature type="compositionally biased region" description="Gly residues" evidence="1">
    <location>
        <begin position="2109"/>
        <end position="2119"/>
    </location>
</feature>
<comment type="caution">
    <text evidence="3">The sequence shown here is derived from an EMBL/GenBank/DDBJ whole genome shotgun (WGS) entry which is preliminary data.</text>
</comment>
<dbReference type="OrthoDB" id="551765at2759"/>
<feature type="compositionally biased region" description="Low complexity" evidence="1">
    <location>
        <begin position="2050"/>
        <end position="2059"/>
    </location>
</feature>
<feature type="compositionally biased region" description="Low complexity" evidence="1">
    <location>
        <begin position="1157"/>
        <end position="1171"/>
    </location>
</feature>
<dbReference type="SUPFAM" id="SSF55073">
    <property type="entry name" value="Nucleotide cyclase"/>
    <property type="match status" value="2"/>
</dbReference>
<feature type="compositionally biased region" description="Low complexity" evidence="1">
    <location>
        <begin position="713"/>
        <end position="728"/>
    </location>
</feature>
<feature type="region of interest" description="Disordered" evidence="1">
    <location>
        <begin position="1327"/>
        <end position="1368"/>
    </location>
</feature>